<dbReference type="KEGG" id="bdu:BDU_406"/>
<dbReference type="Proteomes" id="UP000000611">
    <property type="component" value="Chromosome"/>
</dbReference>
<dbReference type="eggNOG" id="COG0170">
    <property type="taxonomic scope" value="Bacteria"/>
</dbReference>
<dbReference type="STRING" id="412419.BDU_406"/>
<evidence type="ECO:0000256" key="1">
    <source>
        <dbReference type="SAM" id="Phobius"/>
    </source>
</evidence>
<dbReference type="EMBL" id="CP000976">
    <property type="protein sequence ID" value="ACH93356.1"/>
    <property type="molecule type" value="Genomic_DNA"/>
</dbReference>
<keyword evidence="1" id="KW-1133">Transmembrane helix</keyword>
<dbReference type="OrthoDB" id="9813239at2"/>
<feature type="transmembrane region" description="Helical" evidence="1">
    <location>
        <begin position="33"/>
        <end position="52"/>
    </location>
</feature>
<keyword evidence="1" id="KW-0812">Transmembrane</keyword>
<dbReference type="GO" id="GO:0004143">
    <property type="term" value="F:ATP-dependent diacylglycerol kinase activity"/>
    <property type="evidence" value="ECO:0007669"/>
    <property type="project" value="InterPro"/>
</dbReference>
<protein>
    <submittedName>
        <fullName evidence="2">Conserved hypothetical integral membrane protein</fullName>
    </submittedName>
</protein>
<dbReference type="GO" id="GO:0006654">
    <property type="term" value="P:phosphatidic acid biosynthetic process"/>
    <property type="evidence" value="ECO:0007669"/>
    <property type="project" value="TreeGrafter"/>
</dbReference>
<organism evidence="2 3">
    <name type="scientific">Borrelia duttonii (strain Ly)</name>
    <dbReference type="NCBI Taxonomy" id="412419"/>
    <lineage>
        <taxon>Bacteria</taxon>
        <taxon>Pseudomonadati</taxon>
        <taxon>Spirochaetota</taxon>
        <taxon>Spirochaetia</taxon>
        <taxon>Spirochaetales</taxon>
        <taxon>Borreliaceae</taxon>
        <taxon>Borrelia</taxon>
    </lineage>
</organism>
<keyword evidence="3" id="KW-1185">Reference proteome</keyword>
<feature type="transmembrane region" description="Helical" evidence="1">
    <location>
        <begin position="138"/>
        <end position="171"/>
    </location>
</feature>
<accession>B5RLX0</accession>
<feature type="transmembrane region" description="Helical" evidence="1">
    <location>
        <begin position="177"/>
        <end position="197"/>
    </location>
</feature>
<keyword evidence="1" id="KW-0472">Membrane</keyword>
<dbReference type="HOGENOM" id="CLU_115292_0_0_12"/>
<feature type="transmembrane region" description="Helical" evidence="1">
    <location>
        <begin position="107"/>
        <end position="126"/>
    </location>
</feature>
<dbReference type="PANTHER" id="PTHR31303">
    <property type="entry name" value="CTP-DEPENDENT DIACYLGLYCEROL KINASE 1"/>
    <property type="match status" value="1"/>
</dbReference>
<gene>
    <name evidence="2" type="ordered locus">BDU_406</name>
</gene>
<evidence type="ECO:0000313" key="3">
    <source>
        <dbReference type="Proteomes" id="UP000000611"/>
    </source>
</evidence>
<evidence type="ECO:0000313" key="2">
    <source>
        <dbReference type="EMBL" id="ACH93356.1"/>
    </source>
</evidence>
<dbReference type="PANTHER" id="PTHR31303:SF1">
    <property type="entry name" value="CTP-DEPENDENT DIACYLGLYCEROL KINASE 1"/>
    <property type="match status" value="1"/>
</dbReference>
<feature type="transmembrane region" description="Helical" evidence="1">
    <location>
        <begin position="83"/>
        <end position="101"/>
    </location>
</feature>
<sequence length="198" mass="22826">MFNRIFFDEDIKYEFYRKFFHISSLVFLLLYKVNLWIGFVASLFFMVIYLILELLRVMQKKLFFLGDISEILVKTREVSFCKIYLSPIFLVVSMFCTYFFIAKPFSYIGIFSACIGDGLASLFGKLIPSFKLVNNKTFAGSISVFVVAFIVCYYFVPNFVMALIVGMGAMLVELFDFAKYDNLFLPVGVATLSFLLVT</sequence>
<name>B5RLX0_BORDL</name>
<dbReference type="AlphaFoldDB" id="B5RLX0"/>
<proteinExistence type="predicted"/>
<dbReference type="RefSeq" id="WP_012538167.1">
    <property type="nucleotide sequence ID" value="NC_011229.1"/>
</dbReference>
<dbReference type="InterPro" id="IPR037997">
    <property type="entry name" value="Dgk1-like"/>
</dbReference>
<reference evidence="2 3" key="1">
    <citation type="journal article" date="2008" name="PLoS Genet.">
        <title>The genome of Borrelia recurrentis, the agent of deadly louse-borne relapsing fever, is a degraded subset of tick-borne Borrelia duttonii.</title>
        <authorList>
            <person name="Lescot M."/>
            <person name="Audic S."/>
            <person name="Robert C."/>
            <person name="Nguyen T.T."/>
            <person name="Blanc G."/>
            <person name="Cutler S.J."/>
            <person name="Wincker P."/>
            <person name="Couloux A."/>
            <person name="Claverie J.-M."/>
            <person name="Raoult D."/>
            <person name="Drancourt M."/>
        </authorList>
    </citation>
    <scope>NUCLEOTIDE SEQUENCE [LARGE SCALE GENOMIC DNA]</scope>
    <source>
        <strain evidence="2 3">Ly</strain>
    </source>
</reference>